<dbReference type="AlphaFoldDB" id="A0A816KA32"/>
<accession>A0A816KA32</accession>
<gene>
    <name evidence="1" type="ORF">DARMORV10_C02P44290.1</name>
</gene>
<reference evidence="1" key="1">
    <citation type="submission" date="2021-01" db="EMBL/GenBank/DDBJ databases">
        <authorList>
            <consortium name="Genoscope - CEA"/>
            <person name="William W."/>
        </authorList>
    </citation>
    <scope>NUCLEOTIDE SEQUENCE</scope>
</reference>
<organism evidence="1">
    <name type="scientific">Brassica napus</name>
    <name type="common">Rape</name>
    <dbReference type="NCBI Taxonomy" id="3708"/>
    <lineage>
        <taxon>Eukaryota</taxon>
        <taxon>Viridiplantae</taxon>
        <taxon>Streptophyta</taxon>
        <taxon>Embryophyta</taxon>
        <taxon>Tracheophyta</taxon>
        <taxon>Spermatophyta</taxon>
        <taxon>Magnoliopsida</taxon>
        <taxon>eudicotyledons</taxon>
        <taxon>Gunneridae</taxon>
        <taxon>Pentapetalae</taxon>
        <taxon>rosids</taxon>
        <taxon>malvids</taxon>
        <taxon>Brassicales</taxon>
        <taxon>Brassicaceae</taxon>
        <taxon>Brassiceae</taxon>
        <taxon>Brassica</taxon>
    </lineage>
</organism>
<sequence>MANTFILLADLKAGRCSNTADVRLLRFWEARNVRKGGELMSLACSSSMRITSKHVLSKQQVQLLQWKSVLEITNINFEMRLDDLNIPSIDQTVC</sequence>
<name>A0A816KA32_BRANA</name>
<dbReference type="Proteomes" id="UP001295469">
    <property type="component" value="Chromosome C02"/>
</dbReference>
<evidence type="ECO:0000313" key="1">
    <source>
        <dbReference type="EMBL" id="CAF1918840.1"/>
    </source>
</evidence>
<proteinExistence type="predicted"/>
<protein>
    <submittedName>
        <fullName evidence="1">(rape) hypothetical protein</fullName>
    </submittedName>
</protein>
<dbReference type="EMBL" id="HG994366">
    <property type="protein sequence ID" value="CAF1918840.1"/>
    <property type="molecule type" value="Genomic_DNA"/>
</dbReference>